<feature type="transmembrane region" description="Helical" evidence="1">
    <location>
        <begin position="84"/>
        <end position="104"/>
    </location>
</feature>
<dbReference type="AlphaFoldDB" id="A0A1G2HPA1"/>
<evidence type="ECO:0000313" key="4">
    <source>
        <dbReference type="Proteomes" id="UP000176855"/>
    </source>
</evidence>
<gene>
    <name evidence="3" type="ORF">A2730_03015</name>
</gene>
<protein>
    <recommendedName>
        <fullName evidence="5">Conjugal transfer protein TrbC</fullName>
    </recommendedName>
</protein>
<keyword evidence="1" id="KW-0812">Transmembrane</keyword>
<feature type="signal peptide" evidence="2">
    <location>
        <begin position="1"/>
        <end position="21"/>
    </location>
</feature>
<dbReference type="Pfam" id="PF18895">
    <property type="entry name" value="T4SS_pilin"/>
    <property type="match status" value="1"/>
</dbReference>
<sequence>MNKKLAIATLTLMALPLASMADIDPGPTPGSSPNLDIVTLINQVLNLIWPIFIGFAVIMFLVAGFQFLTAQGDPTKVAGARQSLIWGAVGVAVGVIAFSIPFVIRNAIGL</sequence>
<proteinExistence type="predicted"/>
<evidence type="ECO:0008006" key="5">
    <source>
        <dbReference type="Google" id="ProtNLM"/>
    </source>
</evidence>
<keyword evidence="1" id="KW-1133">Transmembrane helix</keyword>
<comment type="caution">
    <text evidence="3">The sequence shown here is derived from an EMBL/GenBank/DDBJ whole genome shotgun (WGS) entry which is preliminary data.</text>
</comment>
<reference evidence="3 4" key="1">
    <citation type="journal article" date="2016" name="Nat. Commun.">
        <title>Thousands of microbial genomes shed light on interconnected biogeochemical processes in an aquifer system.</title>
        <authorList>
            <person name="Anantharaman K."/>
            <person name="Brown C.T."/>
            <person name="Hug L.A."/>
            <person name="Sharon I."/>
            <person name="Castelle C.J."/>
            <person name="Probst A.J."/>
            <person name="Thomas B.C."/>
            <person name="Singh A."/>
            <person name="Wilkins M.J."/>
            <person name="Karaoz U."/>
            <person name="Brodie E.L."/>
            <person name="Williams K.H."/>
            <person name="Hubbard S.S."/>
            <person name="Banfield J.F."/>
        </authorList>
    </citation>
    <scope>NUCLEOTIDE SEQUENCE [LARGE SCALE GENOMIC DNA]</scope>
</reference>
<dbReference type="STRING" id="1802202.A2730_03015"/>
<dbReference type="EMBL" id="MHOO01000009">
    <property type="protein sequence ID" value="OGZ64041.1"/>
    <property type="molecule type" value="Genomic_DNA"/>
</dbReference>
<dbReference type="InterPro" id="IPR043993">
    <property type="entry name" value="T4SS_pilin"/>
</dbReference>
<keyword evidence="1" id="KW-0472">Membrane</keyword>
<keyword evidence="2" id="KW-0732">Signal</keyword>
<organism evidence="3 4">
    <name type="scientific">Candidatus Staskawiczbacteria bacterium RIFCSPHIGHO2_01_FULL_39_25</name>
    <dbReference type="NCBI Taxonomy" id="1802202"/>
    <lineage>
        <taxon>Bacteria</taxon>
        <taxon>Candidatus Staskawicziibacteriota</taxon>
    </lineage>
</organism>
<name>A0A1G2HPA1_9BACT</name>
<evidence type="ECO:0000313" key="3">
    <source>
        <dbReference type="EMBL" id="OGZ64041.1"/>
    </source>
</evidence>
<accession>A0A1G2HPA1</accession>
<evidence type="ECO:0000256" key="2">
    <source>
        <dbReference type="SAM" id="SignalP"/>
    </source>
</evidence>
<dbReference type="Proteomes" id="UP000176855">
    <property type="component" value="Unassembled WGS sequence"/>
</dbReference>
<feature type="chain" id="PRO_5009583148" description="Conjugal transfer protein TrbC" evidence="2">
    <location>
        <begin position="22"/>
        <end position="110"/>
    </location>
</feature>
<feature type="transmembrane region" description="Helical" evidence="1">
    <location>
        <begin position="44"/>
        <end position="63"/>
    </location>
</feature>
<evidence type="ECO:0000256" key="1">
    <source>
        <dbReference type="SAM" id="Phobius"/>
    </source>
</evidence>